<keyword evidence="3" id="KW-1185">Reference proteome</keyword>
<dbReference type="EMBL" id="AOMA01000124">
    <property type="protein sequence ID" value="EMA35412.1"/>
    <property type="molecule type" value="Genomic_DNA"/>
</dbReference>
<organism evidence="2 3">
    <name type="scientific">Halobiforma nitratireducens JCM 10879</name>
    <dbReference type="NCBI Taxonomy" id="1227454"/>
    <lineage>
        <taxon>Archaea</taxon>
        <taxon>Methanobacteriati</taxon>
        <taxon>Methanobacteriota</taxon>
        <taxon>Stenosarchaea group</taxon>
        <taxon>Halobacteria</taxon>
        <taxon>Halobacteriales</taxon>
        <taxon>Natrialbaceae</taxon>
        <taxon>Halobiforma</taxon>
    </lineage>
</organism>
<evidence type="ECO:0000313" key="2">
    <source>
        <dbReference type="EMBL" id="EMA35412.1"/>
    </source>
</evidence>
<name>M0LPD9_9EURY</name>
<accession>M0LPD9</accession>
<proteinExistence type="predicted"/>
<dbReference type="AlphaFoldDB" id="M0LPD9"/>
<dbReference type="STRING" id="1227454.C446_12484"/>
<dbReference type="RefSeq" id="WP_006673403.1">
    <property type="nucleotide sequence ID" value="NZ_AOMA01000124.1"/>
</dbReference>
<dbReference type="InterPro" id="IPR055775">
    <property type="entry name" value="DUF7351"/>
</dbReference>
<sequence length="80" mass="9034">MISFPVEVITAFHPAAVGFLWRHGVDLLDLPLWEFFEYVVSDRVTTEALSLEPFEVVVTFTIDDETLRLEVDGPGSVRPV</sequence>
<gene>
    <name evidence="2" type="ORF">C446_12484</name>
</gene>
<feature type="domain" description="DUF7351" evidence="1">
    <location>
        <begin position="3"/>
        <end position="77"/>
    </location>
</feature>
<evidence type="ECO:0000313" key="3">
    <source>
        <dbReference type="Proteomes" id="UP000011607"/>
    </source>
</evidence>
<dbReference type="Pfam" id="PF24042">
    <property type="entry name" value="DUF7351"/>
    <property type="match status" value="1"/>
</dbReference>
<comment type="caution">
    <text evidence="2">The sequence shown here is derived from an EMBL/GenBank/DDBJ whole genome shotgun (WGS) entry which is preliminary data.</text>
</comment>
<dbReference type="Proteomes" id="UP000011607">
    <property type="component" value="Unassembled WGS sequence"/>
</dbReference>
<dbReference type="eggNOG" id="arCOG03860">
    <property type="taxonomic scope" value="Archaea"/>
</dbReference>
<reference evidence="2 3" key="1">
    <citation type="journal article" date="2014" name="PLoS Genet.">
        <title>Phylogenetically driven sequencing of extremely halophilic archaea reveals strategies for static and dynamic osmo-response.</title>
        <authorList>
            <person name="Becker E.A."/>
            <person name="Seitzer P.M."/>
            <person name="Tritt A."/>
            <person name="Larsen D."/>
            <person name="Krusor M."/>
            <person name="Yao A.I."/>
            <person name="Wu D."/>
            <person name="Madern D."/>
            <person name="Eisen J.A."/>
            <person name="Darling A.E."/>
            <person name="Facciotti M.T."/>
        </authorList>
    </citation>
    <scope>NUCLEOTIDE SEQUENCE [LARGE SCALE GENOMIC DNA]</scope>
    <source>
        <strain evidence="2 3">JCM 10879</strain>
    </source>
</reference>
<protein>
    <recommendedName>
        <fullName evidence="1">DUF7351 domain-containing protein</fullName>
    </recommendedName>
</protein>
<evidence type="ECO:0000259" key="1">
    <source>
        <dbReference type="Pfam" id="PF24042"/>
    </source>
</evidence>
<dbReference type="OrthoDB" id="8482at2157"/>